<dbReference type="PROSITE" id="PS01359">
    <property type="entry name" value="ZF_PHD_1"/>
    <property type="match status" value="1"/>
</dbReference>
<dbReference type="Pfam" id="PF00176">
    <property type="entry name" value="SNF2-rel_dom"/>
    <property type="match status" value="1"/>
</dbReference>
<keyword evidence="3" id="KW-0677">Repeat</keyword>
<protein>
    <recommendedName>
        <fullName evidence="17">Helicase protein MOM1</fullName>
    </recommendedName>
</protein>
<evidence type="ECO:0000259" key="12">
    <source>
        <dbReference type="PROSITE" id="PS50013"/>
    </source>
</evidence>
<evidence type="ECO:0000256" key="6">
    <source>
        <dbReference type="ARBA" id="ARBA00022833"/>
    </source>
</evidence>
<dbReference type="InterPro" id="IPR013083">
    <property type="entry name" value="Znf_RING/FYVE/PHD"/>
</dbReference>
<dbReference type="SMART" id="SM00298">
    <property type="entry name" value="CHROMO"/>
    <property type="match status" value="2"/>
</dbReference>
<keyword evidence="2" id="KW-0479">Metal-binding</keyword>
<evidence type="ECO:0000256" key="8">
    <source>
        <dbReference type="ARBA" id="ARBA00023242"/>
    </source>
</evidence>
<dbReference type="SUPFAM" id="SSF52540">
    <property type="entry name" value="P-loop containing nucleoside triphosphate hydrolases"/>
    <property type="match status" value="2"/>
</dbReference>
<dbReference type="GO" id="GO:0042393">
    <property type="term" value="F:histone binding"/>
    <property type="evidence" value="ECO:0007669"/>
    <property type="project" value="TreeGrafter"/>
</dbReference>
<reference evidence="15" key="1">
    <citation type="submission" date="2024-03" db="EMBL/GenBank/DDBJ databases">
        <title>WGS assembly of Saponaria officinalis var. Norfolk2.</title>
        <authorList>
            <person name="Jenkins J."/>
            <person name="Shu S."/>
            <person name="Grimwood J."/>
            <person name="Barry K."/>
            <person name="Goodstein D."/>
            <person name="Schmutz J."/>
            <person name="Leebens-Mack J."/>
            <person name="Osbourn A."/>
        </authorList>
    </citation>
    <scope>NUCLEOTIDE SEQUENCE [LARGE SCALE GENOMIC DNA]</scope>
    <source>
        <strain evidence="15">JIC</strain>
    </source>
</reference>
<evidence type="ECO:0000256" key="1">
    <source>
        <dbReference type="ARBA" id="ARBA00004123"/>
    </source>
</evidence>
<feature type="domain" description="PHD-type" evidence="13">
    <location>
        <begin position="397"/>
        <end position="446"/>
    </location>
</feature>
<evidence type="ECO:0000259" key="14">
    <source>
        <dbReference type="PROSITE" id="PS51194"/>
    </source>
</evidence>
<feature type="coiled-coil region" evidence="10">
    <location>
        <begin position="1516"/>
        <end position="1543"/>
    </location>
</feature>
<feature type="region of interest" description="Disordered" evidence="11">
    <location>
        <begin position="1221"/>
        <end position="1260"/>
    </location>
</feature>
<feature type="compositionally biased region" description="Basic residues" evidence="11">
    <location>
        <begin position="150"/>
        <end position="160"/>
    </location>
</feature>
<dbReference type="PANTHER" id="PTHR45623:SF13">
    <property type="entry name" value="HELICASE PROTEIN MOM1"/>
    <property type="match status" value="1"/>
</dbReference>
<dbReference type="InterPro" id="IPR011011">
    <property type="entry name" value="Znf_FYVE_PHD"/>
</dbReference>
<dbReference type="InterPro" id="IPR001965">
    <property type="entry name" value="Znf_PHD"/>
</dbReference>
<dbReference type="EMBL" id="JBDFQZ010000009">
    <property type="protein sequence ID" value="KAK9691486.1"/>
    <property type="molecule type" value="Genomic_DNA"/>
</dbReference>
<evidence type="ECO:0000313" key="16">
    <source>
        <dbReference type="Proteomes" id="UP001443914"/>
    </source>
</evidence>
<dbReference type="GO" id="GO:0005634">
    <property type="term" value="C:nucleus"/>
    <property type="evidence" value="ECO:0007669"/>
    <property type="project" value="UniProtKB-SubCell"/>
</dbReference>
<dbReference type="InterPro" id="IPR019787">
    <property type="entry name" value="Znf_PHD-finger"/>
</dbReference>
<feature type="domain" description="Chromo" evidence="12">
    <location>
        <begin position="532"/>
        <end position="601"/>
    </location>
</feature>
<evidence type="ECO:0000256" key="4">
    <source>
        <dbReference type="ARBA" id="ARBA00022741"/>
    </source>
</evidence>
<feature type="domain" description="Helicase C-terminal" evidence="14">
    <location>
        <begin position="929"/>
        <end position="1090"/>
    </location>
</feature>
<dbReference type="Gene3D" id="3.40.50.300">
    <property type="entry name" value="P-loop containing nucleotide triphosphate hydrolases"/>
    <property type="match status" value="1"/>
</dbReference>
<keyword evidence="7" id="KW-0067">ATP-binding</keyword>
<keyword evidence="10" id="KW-0175">Coiled coil</keyword>
<dbReference type="Pfam" id="PF25029">
    <property type="entry name" value="MOM1"/>
    <property type="match status" value="1"/>
</dbReference>
<dbReference type="GO" id="GO:0140658">
    <property type="term" value="F:ATP-dependent chromatin remodeler activity"/>
    <property type="evidence" value="ECO:0007669"/>
    <property type="project" value="TreeGrafter"/>
</dbReference>
<dbReference type="Gene3D" id="2.40.50.40">
    <property type="match status" value="2"/>
</dbReference>
<feature type="compositionally biased region" description="Basic and acidic residues" evidence="11">
    <location>
        <begin position="122"/>
        <end position="149"/>
    </location>
</feature>
<dbReference type="InterPro" id="IPR000953">
    <property type="entry name" value="Chromo/chromo_shadow_dom"/>
</dbReference>
<feature type="region of interest" description="Disordered" evidence="11">
    <location>
        <begin position="1986"/>
        <end position="2046"/>
    </location>
</feature>
<dbReference type="InterPro" id="IPR023780">
    <property type="entry name" value="Chromo_domain"/>
</dbReference>
<dbReference type="Pfam" id="PF00271">
    <property type="entry name" value="Helicase_C"/>
    <property type="match status" value="1"/>
</dbReference>
<dbReference type="PANTHER" id="PTHR45623">
    <property type="entry name" value="CHROMODOMAIN-HELICASE-DNA-BINDING PROTEIN 3-RELATED-RELATED"/>
    <property type="match status" value="1"/>
</dbReference>
<evidence type="ECO:0000256" key="5">
    <source>
        <dbReference type="ARBA" id="ARBA00022771"/>
    </source>
</evidence>
<gene>
    <name evidence="15" type="ORF">RND81_09G199800</name>
</gene>
<organism evidence="15 16">
    <name type="scientific">Saponaria officinalis</name>
    <name type="common">Common soapwort</name>
    <name type="synonym">Lychnis saponaria</name>
    <dbReference type="NCBI Taxonomy" id="3572"/>
    <lineage>
        <taxon>Eukaryota</taxon>
        <taxon>Viridiplantae</taxon>
        <taxon>Streptophyta</taxon>
        <taxon>Embryophyta</taxon>
        <taxon>Tracheophyta</taxon>
        <taxon>Spermatophyta</taxon>
        <taxon>Magnoliopsida</taxon>
        <taxon>eudicotyledons</taxon>
        <taxon>Gunneridae</taxon>
        <taxon>Pentapetalae</taxon>
        <taxon>Caryophyllales</taxon>
        <taxon>Caryophyllaceae</taxon>
        <taxon>Caryophylleae</taxon>
        <taxon>Saponaria</taxon>
    </lineage>
</organism>
<dbReference type="GO" id="GO:0005524">
    <property type="term" value="F:ATP binding"/>
    <property type="evidence" value="ECO:0007669"/>
    <property type="project" value="UniProtKB-KW"/>
</dbReference>
<dbReference type="GO" id="GO:0003677">
    <property type="term" value="F:DNA binding"/>
    <property type="evidence" value="ECO:0007669"/>
    <property type="project" value="TreeGrafter"/>
</dbReference>
<dbReference type="InterPro" id="IPR019786">
    <property type="entry name" value="Zinc_finger_PHD-type_CS"/>
</dbReference>
<dbReference type="InterPro" id="IPR056882">
    <property type="entry name" value="MOM1_dom"/>
</dbReference>
<keyword evidence="16" id="KW-1185">Reference proteome</keyword>
<dbReference type="PROSITE" id="PS50013">
    <property type="entry name" value="CHROMO_2"/>
    <property type="match status" value="2"/>
</dbReference>
<dbReference type="SUPFAM" id="SSF54160">
    <property type="entry name" value="Chromo domain-like"/>
    <property type="match status" value="2"/>
</dbReference>
<feature type="compositionally biased region" description="Polar residues" evidence="11">
    <location>
        <begin position="28"/>
        <end position="61"/>
    </location>
</feature>
<feature type="compositionally biased region" description="Basic and acidic residues" evidence="11">
    <location>
        <begin position="341"/>
        <end position="361"/>
    </location>
</feature>
<dbReference type="GO" id="GO:0003682">
    <property type="term" value="F:chromatin binding"/>
    <property type="evidence" value="ECO:0007669"/>
    <property type="project" value="TreeGrafter"/>
</dbReference>
<feature type="domain" description="Chromo" evidence="12">
    <location>
        <begin position="457"/>
        <end position="525"/>
    </location>
</feature>
<feature type="compositionally biased region" description="Gly residues" evidence="11">
    <location>
        <begin position="104"/>
        <end position="115"/>
    </location>
</feature>
<dbReference type="Gene3D" id="3.40.50.10810">
    <property type="entry name" value="Tandem AAA-ATPase domain"/>
    <property type="match status" value="1"/>
</dbReference>
<dbReference type="Gene3D" id="3.30.40.10">
    <property type="entry name" value="Zinc/RING finger domain, C3HC4 (zinc finger)"/>
    <property type="match status" value="1"/>
</dbReference>
<feature type="region of interest" description="Disordered" evidence="11">
    <location>
        <begin position="1"/>
        <end position="367"/>
    </location>
</feature>
<dbReference type="Gene3D" id="6.10.250.1310">
    <property type="match status" value="1"/>
</dbReference>
<dbReference type="SUPFAM" id="SSF57903">
    <property type="entry name" value="FYVE/PHD zinc finger"/>
    <property type="match status" value="1"/>
</dbReference>
<feature type="compositionally biased region" description="Low complexity" evidence="11">
    <location>
        <begin position="91"/>
        <end position="103"/>
    </location>
</feature>
<dbReference type="GO" id="GO:0008270">
    <property type="term" value="F:zinc ion binding"/>
    <property type="evidence" value="ECO:0007669"/>
    <property type="project" value="UniProtKB-KW"/>
</dbReference>
<dbReference type="PROSITE" id="PS51194">
    <property type="entry name" value="HELICASE_CTER"/>
    <property type="match status" value="1"/>
</dbReference>
<feature type="region of interest" description="Disordered" evidence="11">
    <location>
        <begin position="2127"/>
        <end position="2153"/>
    </location>
</feature>
<keyword evidence="5 9" id="KW-0863">Zinc-finger</keyword>
<feature type="compositionally biased region" description="Basic residues" evidence="11">
    <location>
        <begin position="1227"/>
        <end position="1238"/>
    </location>
</feature>
<dbReference type="InterPro" id="IPR001650">
    <property type="entry name" value="Helicase_C-like"/>
</dbReference>
<dbReference type="InterPro" id="IPR000330">
    <property type="entry name" value="SNF2_N"/>
</dbReference>
<dbReference type="GO" id="GO:0000785">
    <property type="term" value="C:chromatin"/>
    <property type="evidence" value="ECO:0007669"/>
    <property type="project" value="TreeGrafter"/>
</dbReference>
<dbReference type="SMART" id="SM00249">
    <property type="entry name" value="PHD"/>
    <property type="match status" value="1"/>
</dbReference>
<evidence type="ECO:0000256" key="10">
    <source>
        <dbReference type="SAM" id="Coils"/>
    </source>
</evidence>
<dbReference type="Proteomes" id="UP001443914">
    <property type="component" value="Unassembled WGS sequence"/>
</dbReference>
<dbReference type="GO" id="GO:0016887">
    <property type="term" value="F:ATP hydrolysis activity"/>
    <property type="evidence" value="ECO:0007669"/>
    <property type="project" value="TreeGrafter"/>
</dbReference>
<comment type="subcellular location">
    <subcellularLocation>
        <location evidence="1">Nucleus</location>
    </subcellularLocation>
</comment>
<accession>A0AAW1IQ51</accession>
<evidence type="ECO:0008006" key="17">
    <source>
        <dbReference type="Google" id="ProtNLM"/>
    </source>
</evidence>
<dbReference type="InterPro" id="IPR016197">
    <property type="entry name" value="Chromo-like_dom_sf"/>
</dbReference>
<evidence type="ECO:0000256" key="3">
    <source>
        <dbReference type="ARBA" id="ARBA00022737"/>
    </source>
</evidence>
<feature type="compositionally biased region" description="Basic and acidic residues" evidence="11">
    <location>
        <begin position="1243"/>
        <end position="1260"/>
    </location>
</feature>
<sequence>MGNDARITRKTAEDETSGSKKKPFGGKTDSSATISGSVSGETSAMRRSTRSQANSSPASSVRKSHRLDKRGPEIETTSPLRRSGRENKYQSPSSGKSPSSRMKGGSGLKNKGGSGIRTPGGSRKDNAKEVFEAGDKTLKEKHESSPKVGEKRKKRLHARQFKAMFKLPIAGARDSESKRRKLENSYCNTDSGIGDPSDGISMNCGKDVDSGQMKSKEQLQVKGDEHGDSGRGHLNKGVEENCDDDADGDGEEPVEEPQECSDRMEMEEDSATNTDGGTEGEYLDAKKDCSVKNSCEPEDGEDQPISWGQIPHSLSSTPETLAGKNNVNDVVGEDNGGVVEKPPHQEKPRLDHDSSKHESMGDTKFASVRKDRVECSDGAEKVGQITNVSDPSVDADQDSCVKCKHVGNLMRCSGKACRRSYHPSCLWTSEENAHIPIWYCSECMKKKLTLGVYSVSEGIESILDVREVELSNSKGSLGEKQYFVKYKGLAHIHNCWITETQLLSEAPDLLVKFSEQGEDKWWKPEWAVPHRLLIRRSIIVDEQDAHFTSKSHHEWLVKWHGLEYDQATWELEDSELIKKPESQQLLKEYETRHIGARSSFQKLLKEYETRQNEARNSNMSGDNKIHERKKNLHVKYGRFSDSLRMESVNKLREFNQKRHNVLLLEEEDRVMKVIYFISSILSSACRPFLIIAPCESLAFWEAEFLRFTSSINVVVYGGNIVSRKMIRSLEFYQEGGELMLQVLLSSVEDISEDLKEIKGMEWEAVIIDDCQKHSILEKSVCIKTLVTDWKLLLFNAQLKDTISEYTNILSLLEPLGSSNQYYKNLNVLRERLCSFIISPRFQEYWVPVEISNVQLEQYCSLMLSNLSVLRSSSKNDRIGSLNDILVSTQKCCDHPYLVHPLLRIQLLSEQPSQDAALDMGVKSSGKLLLLDELLSEFRNQGLKVLILFQPISGSGKDNIEIILDDFLTWRFGEDSYEHIAAGGQPSTKKAALNKFNQEKDRSFLLLETRACSPSIKLSSVDSVIILNSDWNPLNDLRALQKIIIDLKLKTIKVFRFYCSCTVEEKALIIAKNDMIPENTQQINPSTKQMLLMWGSSYLFSRLDEFHSDNVPGNGENIAFGFPFVTEVCQEIVSLVQNHGNTNSSRYISLARQDGGCYFTNTPLLGEQRTQLEEGVSSHSFWVKLLEGKNPQWKWKCFFGSNERNRKRVHYSDELSLPQNVQTGEQVKKRKDCSPRRVKQNSEMTKDRNKEFHGPPDVNDDRNYLHEQRVLFDVLKPTVSRFCEALTLKDETKRLAERFLEFVLNNHQVTREPETILQAFQISVCWAAAEVLEKKIDHGRSVDIARDKMKFKCLEQETESVYSKMKMLMKIFLARNVKTLNSLTDPAPATDDSARVLNDSCVTTPIGSIGKVSGFDESSFITNGFEKVHSQLQSTNNEKDSLGNADMLITKCEKKMKRLTEKHNNELVDFENLWEKKRVELEDTYKLELAFIRYSHANSAARADKLKILDNDYVNKRKYLEGEVSDLRKELEARQQEEREGEQKKIAQLLKLVRPMAPDEALMKPQSVDSLQGQMTGDIGPCKDSNGILSVTENLPAEHNSGEASGTQTAVMENNWSRDEPFHLSEKQRTASENLNSAESLENVLGFQVAGAVNTAGERFAELIPSCRQECVADQHCPTGGETTEVTDQMDDVVVDKQASPERDGGNDASSSFFCLSTEQLQSPAYTLMEQQIADGTSVQGFGDGLCQQVVESVDEGVGALADICSTSPGGETSLLDPANTVSSNLPREGASIIPAVDLSFPVSVGDDQIRVASCSQLNDQPNEVQAAVQNPCPQIQQDRPQLVAARTVDANIRQDTQYVSEARGASIAYASHPNPVTTVIPTISRVSSSYHSDPLQIEYERIRKEFGVILNTHEETKLRLKCECDKEIEETVAQIKKKYDVKLEEAESSFSLKRNEMETNLDMVMMNKFLADALRSKCMDYKAAATTQGGTQKGVPSDKVPQPQPKNRPFSAAGSSVIPTAFIPDNTQPPPARAINPSPMLSSRSTLARHENRAAAPHLQRISALSAASSQQTPHGQSRRALTLSLSAEELLMDIARQNDAILRRLSDSVPLMPDNFQNHESWDISQFGRTDDLQQNQQPQPAGDVVCLSDDD</sequence>
<keyword evidence="6" id="KW-0862">Zinc</keyword>
<evidence type="ECO:0000256" key="2">
    <source>
        <dbReference type="ARBA" id="ARBA00022723"/>
    </source>
</evidence>
<evidence type="ECO:0000313" key="15">
    <source>
        <dbReference type="EMBL" id="KAK9691486.1"/>
    </source>
</evidence>
<evidence type="ECO:0000256" key="11">
    <source>
        <dbReference type="SAM" id="MobiDB-lite"/>
    </source>
</evidence>
<evidence type="ECO:0000259" key="13">
    <source>
        <dbReference type="PROSITE" id="PS50016"/>
    </source>
</evidence>
<dbReference type="Pfam" id="PF00385">
    <property type="entry name" value="Chromo"/>
    <property type="match status" value="1"/>
</dbReference>
<evidence type="ECO:0000256" key="7">
    <source>
        <dbReference type="ARBA" id="ARBA00022840"/>
    </source>
</evidence>
<comment type="caution">
    <text evidence="15">The sequence shown here is derived from an EMBL/GenBank/DDBJ whole genome shotgun (WGS) entry which is preliminary data.</text>
</comment>
<keyword evidence="4" id="KW-0547">Nucleotide-binding</keyword>
<dbReference type="InterPro" id="IPR027417">
    <property type="entry name" value="P-loop_NTPase"/>
</dbReference>
<dbReference type="InterPro" id="IPR038718">
    <property type="entry name" value="SNF2-like_sf"/>
</dbReference>
<feature type="compositionally biased region" description="Polar residues" evidence="11">
    <location>
        <begin position="2127"/>
        <end position="2141"/>
    </location>
</feature>
<name>A0AAW1IQ51_SAPOF</name>
<feature type="compositionally biased region" description="Basic and acidic residues" evidence="11">
    <location>
        <begin position="206"/>
        <end position="239"/>
    </location>
</feature>
<dbReference type="PROSITE" id="PS50016">
    <property type="entry name" value="ZF_PHD_2"/>
    <property type="match status" value="1"/>
</dbReference>
<keyword evidence="8" id="KW-0539">Nucleus</keyword>
<feature type="compositionally biased region" description="Basic and acidic residues" evidence="11">
    <location>
        <begin position="1"/>
        <end position="13"/>
    </location>
</feature>
<evidence type="ECO:0000256" key="9">
    <source>
        <dbReference type="PROSITE-ProRule" id="PRU00146"/>
    </source>
</evidence>
<feature type="compositionally biased region" description="Acidic residues" evidence="11">
    <location>
        <begin position="240"/>
        <end position="270"/>
    </location>
</feature>
<proteinExistence type="predicted"/>